<evidence type="ECO:0000313" key="2">
    <source>
        <dbReference type="EMBL" id="SBV67065.1"/>
    </source>
</evidence>
<accession>A0A212IJP5</accession>
<sequence length="47" mass="5265">MIIIIIKLQICGKRFCEIIVTRTFFAQQLGKNKGLAPGKVILPGEQH</sequence>
<protein>
    <submittedName>
        <fullName evidence="1">Uncharacterized protein</fullName>
    </submittedName>
</protein>
<gene>
    <name evidence="1" type="ORF">KL86CIT2_50479</name>
    <name evidence="2" type="ORF">KM92CIT3_80126</name>
</gene>
<dbReference type="EMBL" id="FLUB01000020">
    <property type="protein sequence ID" value="SBV67065.1"/>
    <property type="molecule type" value="Genomic_DNA"/>
</dbReference>
<evidence type="ECO:0000313" key="1">
    <source>
        <dbReference type="EMBL" id="SBV67008.1"/>
    </source>
</evidence>
<reference evidence="1" key="1">
    <citation type="submission" date="2016-04" db="EMBL/GenBank/DDBJ databases">
        <authorList>
            <person name="Evans L.H."/>
            <person name="Alamgir A."/>
            <person name="Owens N."/>
            <person name="Weber N.D."/>
            <person name="Virtaneva K."/>
            <person name="Barbian K."/>
            <person name="Babar A."/>
            <person name="Rosenke K."/>
        </authorList>
    </citation>
    <scope>NUCLEOTIDE SEQUENCE</scope>
    <source>
        <strain evidence="1">86-2</strain>
        <strain evidence="2">92-3</strain>
    </source>
</reference>
<proteinExistence type="predicted"/>
<name>A0A212IJP5_9ENTR</name>
<organism evidence="1">
    <name type="scientific">uncultured Citrobacter sp</name>
    <dbReference type="NCBI Taxonomy" id="200446"/>
    <lineage>
        <taxon>Bacteria</taxon>
        <taxon>Pseudomonadati</taxon>
        <taxon>Pseudomonadota</taxon>
        <taxon>Gammaproteobacteria</taxon>
        <taxon>Enterobacterales</taxon>
        <taxon>Enterobacteriaceae</taxon>
        <taxon>Citrobacter</taxon>
        <taxon>environmental samples</taxon>
    </lineage>
</organism>
<dbReference type="AlphaFoldDB" id="A0A212IJP5"/>
<dbReference type="EMBL" id="FLUA01000049">
    <property type="protein sequence ID" value="SBV67008.1"/>
    <property type="molecule type" value="Genomic_DNA"/>
</dbReference>